<reference evidence="2 3" key="1">
    <citation type="submission" date="2017-09" db="EMBL/GenBank/DDBJ databases">
        <title>WGS assembly of Aquilegia coerulea Goldsmith.</title>
        <authorList>
            <person name="Hodges S."/>
            <person name="Kramer E."/>
            <person name="Nordborg M."/>
            <person name="Tomkins J."/>
            <person name="Borevitz J."/>
            <person name="Derieg N."/>
            <person name="Yan J."/>
            <person name="Mihaltcheva S."/>
            <person name="Hayes R.D."/>
            <person name="Rokhsar D."/>
        </authorList>
    </citation>
    <scope>NUCLEOTIDE SEQUENCE [LARGE SCALE GENOMIC DNA]</scope>
    <source>
        <strain evidence="3">cv. Goldsmith</strain>
    </source>
</reference>
<organism evidence="2 3">
    <name type="scientific">Aquilegia coerulea</name>
    <name type="common">Rocky mountain columbine</name>
    <dbReference type="NCBI Taxonomy" id="218851"/>
    <lineage>
        <taxon>Eukaryota</taxon>
        <taxon>Viridiplantae</taxon>
        <taxon>Streptophyta</taxon>
        <taxon>Embryophyta</taxon>
        <taxon>Tracheophyta</taxon>
        <taxon>Spermatophyta</taxon>
        <taxon>Magnoliopsida</taxon>
        <taxon>Ranunculales</taxon>
        <taxon>Ranunculaceae</taxon>
        <taxon>Thalictroideae</taxon>
        <taxon>Aquilegia</taxon>
    </lineage>
</organism>
<name>A0A2G5CZQ7_AQUCA</name>
<dbReference type="InParanoid" id="A0A2G5CZQ7"/>
<evidence type="ECO:0000313" key="2">
    <source>
        <dbReference type="EMBL" id="PIA36734.1"/>
    </source>
</evidence>
<accession>A0A2G5CZQ7</accession>
<evidence type="ECO:0000313" key="3">
    <source>
        <dbReference type="Proteomes" id="UP000230069"/>
    </source>
</evidence>
<feature type="region of interest" description="Disordered" evidence="1">
    <location>
        <begin position="20"/>
        <end position="39"/>
    </location>
</feature>
<keyword evidence="3" id="KW-1185">Reference proteome</keyword>
<gene>
    <name evidence="2" type="ORF">AQUCO_03200002v1</name>
</gene>
<feature type="compositionally biased region" description="Polar residues" evidence="1">
    <location>
        <begin position="20"/>
        <end position="30"/>
    </location>
</feature>
<evidence type="ECO:0000256" key="1">
    <source>
        <dbReference type="SAM" id="MobiDB-lite"/>
    </source>
</evidence>
<dbReference type="EMBL" id="KZ305049">
    <property type="protein sequence ID" value="PIA36734.1"/>
    <property type="molecule type" value="Genomic_DNA"/>
</dbReference>
<dbReference type="AlphaFoldDB" id="A0A2G5CZQ7"/>
<protein>
    <submittedName>
        <fullName evidence="2">Uncharacterized protein</fullName>
    </submittedName>
</protein>
<sequence length="93" mass="9773">MILPSASFTGGEISKWAAVENSTQSGSKPSAANEEEPSSTRFLFLSESPTLPSSKVGRASLQAFELAPASGIFWGEKLVPKSSGLEKSPSLRT</sequence>
<proteinExistence type="predicted"/>
<dbReference type="Proteomes" id="UP000230069">
    <property type="component" value="Unassembled WGS sequence"/>
</dbReference>